<sequence>AAASRYPLRGRMDASRRHMRKRCRCPCRPLSRSIEGQRERTRPRAGGPRPPAGPLAGRGRRRVHRPGRGPQPEPQRAGLPGLRQRPPRGEGRRGCRDARGRPRTAARRAGGPQGPVRL</sequence>
<protein>
    <submittedName>
        <fullName evidence="2">Aspartyl-tRNA(Asn) amidotransferase subunit A @ Glutamyl-tRNA(Gln) amidotransferase subunit A</fullName>
        <ecNumber evidence="2">6.3.5.6</ecNumber>
        <ecNumber evidence="2">6.3.5.7</ecNumber>
    </submittedName>
</protein>
<organism evidence="2">
    <name type="scientific">uncultured Phycisphaerae bacterium</name>
    <dbReference type="NCBI Taxonomy" id="904963"/>
    <lineage>
        <taxon>Bacteria</taxon>
        <taxon>Pseudomonadati</taxon>
        <taxon>Planctomycetota</taxon>
        <taxon>Phycisphaerae</taxon>
        <taxon>environmental samples</taxon>
    </lineage>
</organism>
<keyword evidence="2" id="KW-0436">Ligase</keyword>
<gene>
    <name evidence="2" type="ORF">AVDCRST_MAG64-3084</name>
</gene>
<accession>A0A6J4PS36</accession>
<keyword evidence="2" id="KW-0808">Transferase</keyword>
<feature type="region of interest" description="Disordered" evidence="1">
    <location>
        <begin position="1"/>
        <end position="118"/>
    </location>
</feature>
<dbReference type="EC" id="6.3.5.7" evidence="2"/>
<proteinExistence type="predicted"/>
<feature type="non-terminal residue" evidence="2">
    <location>
        <position position="1"/>
    </location>
</feature>
<dbReference type="GO" id="GO:0050567">
    <property type="term" value="F:glutaminyl-tRNA synthase (glutamine-hydrolyzing) activity"/>
    <property type="evidence" value="ECO:0007669"/>
    <property type="project" value="UniProtKB-EC"/>
</dbReference>
<dbReference type="EMBL" id="CADCUQ010000707">
    <property type="protein sequence ID" value="CAA9424404.1"/>
    <property type="molecule type" value="Genomic_DNA"/>
</dbReference>
<name>A0A6J4PS36_9BACT</name>
<evidence type="ECO:0000313" key="2">
    <source>
        <dbReference type="EMBL" id="CAA9424404.1"/>
    </source>
</evidence>
<reference evidence="2" key="1">
    <citation type="submission" date="2020-02" db="EMBL/GenBank/DDBJ databases">
        <authorList>
            <person name="Meier V. D."/>
        </authorList>
    </citation>
    <scope>NUCLEOTIDE SEQUENCE</scope>
    <source>
        <strain evidence="2">AVDCRST_MAG64</strain>
    </source>
</reference>
<feature type="compositionally biased region" description="Basic residues" evidence="1">
    <location>
        <begin position="58"/>
        <end position="67"/>
    </location>
</feature>
<feature type="compositionally biased region" description="Basic and acidic residues" evidence="1">
    <location>
        <begin position="87"/>
        <end position="100"/>
    </location>
</feature>
<dbReference type="GO" id="GO:0016740">
    <property type="term" value="F:transferase activity"/>
    <property type="evidence" value="ECO:0007669"/>
    <property type="project" value="UniProtKB-KW"/>
</dbReference>
<dbReference type="EC" id="6.3.5.6" evidence="2"/>
<dbReference type="AlphaFoldDB" id="A0A6J4PS36"/>
<feature type="non-terminal residue" evidence="2">
    <location>
        <position position="118"/>
    </location>
</feature>
<evidence type="ECO:0000256" key="1">
    <source>
        <dbReference type="SAM" id="MobiDB-lite"/>
    </source>
</evidence>
<dbReference type="GO" id="GO:0050566">
    <property type="term" value="F:asparaginyl-tRNA synthase (glutamine-hydrolyzing) activity"/>
    <property type="evidence" value="ECO:0007669"/>
    <property type="project" value="UniProtKB-EC"/>
</dbReference>
<feature type="compositionally biased region" description="Low complexity" evidence="1">
    <location>
        <begin position="68"/>
        <end position="84"/>
    </location>
</feature>
<feature type="compositionally biased region" description="Low complexity" evidence="1">
    <location>
        <begin position="107"/>
        <end position="118"/>
    </location>
</feature>